<dbReference type="GO" id="GO:0016020">
    <property type="term" value="C:membrane"/>
    <property type="evidence" value="ECO:0007669"/>
    <property type="project" value="InterPro"/>
</dbReference>
<dbReference type="AlphaFoldDB" id="M7BLN1"/>
<evidence type="ECO:0000313" key="3">
    <source>
        <dbReference type="Proteomes" id="UP000031443"/>
    </source>
</evidence>
<protein>
    <submittedName>
        <fullName evidence="2">Sulfate transporter</fullName>
    </submittedName>
</protein>
<gene>
    <name evidence="2" type="ORF">UY3_04629</name>
</gene>
<dbReference type="PROSITE" id="PS50801">
    <property type="entry name" value="STAS"/>
    <property type="match status" value="1"/>
</dbReference>
<dbReference type="PANTHER" id="PTHR11814">
    <property type="entry name" value="SULFATE TRANSPORTER"/>
    <property type="match status" value="1"/>
</dbReference>
<dbReference type="CDD" id="cd07042">
    <property type="entry name" value="STAS_SulP_like_sulfate_transporter"/>
    <property type="match status" value="1"/>
</dbReference>
<name>M7BLN1_CHEMY</name>
<dbReference type="Proteomes" id="UP000031443">
    <property type="component" value="Unassembled WGS sequence"/>
</dbReference>
<keyword evidence="3" id="KW-1185">Reference proteome</keyword>
<feature type="domain" description="STAS" evidence="1">
    <location>
        <begin position="9"/>
        <end position="175"/>
    </location>
</feature>
<dbReference type="EMBL" id="KB520582">
    <property type="protein sequence ID" value="EMP38139.1"/>
    <property type="molecule type" value="Genomic_DNA"/>
</dbReference>
<dbReference type="Pfam" id="PF01740">
    <property type="entry name" value="STAS"/>
    <property type="match status" value="1"/>
</dbReference>
<dbReference type="SUPFAM" id="SSF52091">
    <property type="entry name" value="SpoIIaa-like"/>
    <property type="match status" value="1"/>
</dbReference>
<sequence length="211" mass="23601">MILKFMRTSYKQLSSITNVKIFRFNSSLYYPNKSYFKSSLYQKTGVNPAMVAGKPNNERLKTKANLGSSDSCFSSRFSFLKPSKKGVQKDPTAAAIPPIDMHTLVIDCGAMQFLDTVGLSMLKEMHHDYKEIGIQVLLANCNPSIRHLLQDGGWESETGNGELAFHSVHDAVQFAESQYQEQHKDSEEVGAAFLDNEVQNISEDPNIEKAL</sequence>
<reference evidence="3" key="1">
    <citation type="journal article" date="2013" name="Nat. Genet.">
        <title>The draft genomes of soft-shell turtle and green sea turtle yield insights into the development and evolution of the turtle-specific body plan.</title>
        <authorList>
            <person name="Wang Z."/>
            <person name="Pascual-Anaya J."/>
            <person name="Zadissa A."/>
            <person name="Li W."/>
            <person name="Niimura Y."/>
            <person name="Huang Z."/>
            <person name="Li C."/>
            <person name="White S."/>
            <person name="Xiong Z."/>
            <person name="Fang D."/>
            <person name="Wang B."/>
            <person name="Ming Y."/>
            <person name="Chen Y."/>
            <person name="Zheng Y."/>
            <person name="Kuraku S."/>
            <person name="Pignatelli M."/>
            <person name="Herrero J."/>
            <person name="Beal K."/>
            <person name="Nozawa M."/>
            <person name="Li Q."/>
            <person name="Wang J."/>
            <person name="Zhang H."/>
            <person name="Yu L."/>
            <person name="Shigenobu S."/>
            <person name="Wang J."/>
            <person name="Liu J."/>
            <person name="Flicek P."/>
            <person name="Searle S."/>
            <person name="Wang J."/>
            <person name="Kuratani S."/>
            <person name="Yin Y."/>
            <person name="Aken B."/>
            <person name="Zhang G."/>
            <person name="Irie N."/>
        </authorList>
    </citation>
    <scope>NUCLEOTIDE SEQUENCE [LARGE SCALE GENOMIC DNA]</scope>
</reference>
<dbReference type="STRING" id="8469.M7BLN1"/>
<dbReference type="InterPro" id="IPR002645">
    <property type="entry name" value="STAS_dom"/>
</dbReference>
<evidence type="ECO:0000259" key="1">
    <source>
        <dbReference type="PROSITE" id="PS50801"/>
    </source>
</evidence>
<accession>M7BLN1</accession>
<organism evidence="2 3">
    <name type="scientific">Chelonia mydas</name>
    <name type="common">Green sea-turtle</name>
    <name type="synonym">Chelonia agassizi</name>
    <dbReference type="NCBI Taxonomy" id="8469"/>
    <lineage>
        <taxon>Eukaryota</taxon>
        <taxon>Metazoa</taxon>
        <taxon>Chordata</taxon>
        <taxon>Craniata</taxon>
        <taxon>Vertebrata</taxon>
        <taxon>Euteleostomi</taxon>
        <taxon>Archelosauria</taxon>
        <taxon>Testudinata</taxon>
        <taxon>Testudines</taxon>
        <taxon>Cryptodira</taxon>
        <taxon>Durocryptodira</taxon>
        <taxon>Americhelydia</taxon>
        <taxon>Chelonioidea</taxon>
        <taxon>Cheloniidae</taxon>
        <taxon>Chelonia</taxon>
    </lineage>
</organism>
<proteinExistence type="predicted"/>
<dbReference type="InterPro" id="IPR036513">
    <property type="entry name" value="STAS_dom_sf"/>
</dbReference>
<dbReference type="GO" id="GO:0055085">
    <property type="term" value="P:transmembrane transport"/>
    <property type="evidence" value="ECO:0007669"/>
    <property type="project" value="InterPro"/>
</dbReference>
<evidence type="ECO:0000313" key="2">
    <source>
        <dbReference type="EMBL" id="EMP38139.1"/>
    </source>
</evidence>
<dbReference type="InterPro" id="IPR001902">
    <property type="entry name" value="SLC26A/SulP_fam"/>
</dbReference>
<dbReference type="Gene3D" id="3.30.750.24">
    <property type="entry name" value="STAS domain"/>
    <property type="match status" value="1"/>
</dbReference>